<name>A0A4R9LYF8_9LEPT</name>
<gene>
    <name evidence="1" type="ORF">EHS15_16455</name>
</gene>
<organism evidence="1 2">
    <name type="scientific">Leptospira idonii</name>
    <dbReference type="NCBI Taxonomy" id="1193500"/>
    <lineage>
        <taxon>Bacteria</taxon>
        <taxon>Pseudomonadati</taxon>
        <taxon>Spirochaetota</taxon>
        <taxon>Spirochaetia</taxon>
        <taxon>Leptospirales</taxon>
        <taxon>Leptospiraceae</taxon>
        <taxon>Leptospira</taxon>
    </lineage>
</organism>
<proteinExistence type="predicted"/>
<dbReference type="OrthoDB" id="338145at2"/>
<evidence type="ECO:0000313" key="1">
    <source>
        <dbReference type="EMBL" id="TGN17621.1"/>
    </source>
</evidence>
<comment type="caution">
    <text evidence="1">The sequence shown here is derived from an EMBL/GenBank/DDBJ whole genome shotgun (WGS) entry which is preliminary data.</text>
</comment>
<dbReference type="AlphaFoldDB" id="A0A4R9LYF8"/>
<keyword evidence="2" id="KW-1185">Reference proteome</keyword>
<evidence type="ECO:0000313" key="2">
    <source>
        <dbReference type="Proteomes" id="UP000298058"/>
    </source>
</evidence>
<accession>A0A4R9LYF8</accession>
<dbReference type="Proteomes" id="UP000298058">
    <property type="component" value="Unassembled WGS sequence"/>
</dbReference>
<reference evidence="1" key="1">
    <citation type="journal article" date="2019" name="PLoS Negl. Trop. Dis.">
        <title>Revisiting the worldwide diversity of Leptospira species in the environment.</title>
        <authorList>
            <person name="Vincent A.T."/>
            <person name="Schiettekatte O."/>
            <person name="Bourhy P."/>
            <person name="Veyrier F.J."/>
            <person name="Picardeau M."/>
        </authorList>
    </citation>
    <scope>NUCLEOTIDE SEQUENCE [LARGE SCALE GENOMIC DNA]</scope>
    <source>
        <strain evidence="1">201300427</strain>
    </source>
</reference>
<sequence length="165" mass="19597">MKRASLLILYLGVSFTTILSEELILKDSIYSWNGIEFRFPEDSVIKVQNLSFESSVRVYPARRDPFFLVIRKIPLSSVSFARPSWESEIFWNGKNKESETFPGEGEKILVYKADQIRNQNLLRTNLWIWERKDGNIWIWLVWRKDRSDLTEFFEKGRFIPARGIQ</sequence>
<protein>
    <submittedName>
        <fullName evidence="1">Uncharacterized protein</fullName>
    </submittedName>
</protein>
<dbReference type="RefSeq" id="WP_135761679.1">
    <property type="nucleotide sequence ID" value="NZ_RQHW01000065.1"/>
</dbReference>
<dbReference type="EMBL" id="RQHW01000065">
    <property type="protein sequence ID" value="TGN17621.1"/>
    <property type="molecule type" value="Genomic_DNA"/>
</dbReference>